<dbReference type="GO" id="GO:0030643">
    <property type="term" value="P:intracellular phosphate ion homeostasis"/>
    <property type="evidence" value="ECO:0007669"/>
    <property type="project" value="InterPro"/>
</dbReference>
<dbReference type="HOGENOM" id="CLU_078518_2_1_3"/>
<dbReference type="GO" id="GO:0005737">
    <property type="term" value="C:cytoplasm"/>
    <property type="evidence" value="ECO:0007669"/>
    <property type="project" value="UniProtKB-SubCell"/>
</dbReference>
<dbReference type="InterPro" id="IPR026022">
    <property type="entry name" value="PhoU_dom"/>
</dbReference>
<evidence type="ECO:0000256" key="7">
    <source>
        <dbReference type="PIRNR" id="PIRNR003107"/>
    </source>
</evidence>
<dbReference type="InterPro" id="IPR028366">
    <property type="entry name" value="PhoU"/>
</dbReference>
<evidence type="ECO:0000313" key="10">
    <source>
        <dbReference type="Proteomes" id="UP000017396"/>
    </source>
</evidence>
<dbReference type="eggNOG" id="COG0704">
    <property type="taxonomic scope" value="Bacteria"/>
</dbReference>
<dbReference type="Proteomes" id="UP000017396">
    <property type="component" value="Chromosome"/>
</dbReference>
<evidence type="ECO:0000259" key="8">
    <source>
        <dbReference type="Pfam" id="PF01895"/>
    </source>
</evidence>
<dbReference type="PIRSF" id="PIRSF003107">
    <property type="entry name" value="PhoU"/>
    <property type="match status" value="1"/>
</dbReference>
<evidence type="ECO:0000256" key="4">
    <source>
        <dbReference type="ARBA" id="ARBA00022448"/>
    </source>
</evidence>
<evidence type="ECO:0000256" key="5">
    <source>
        <dbReference type="ARBA" id="ARBA00022490"/>
    </source>
</evidence>
<dbReference type="FunFam" id="1.20.58.220:FF:000004">
    <property type="entry name" value="Phosphate-specific transport system accessory protein PhoU"/>
    <property type="match status" value="1"/>
</dbReference>
<dbReference type="RefSeq" id="WP_023174462.1">
    <property type="nucleotide sequence ID" value="NC_022600.1"/>
</dbReference>
<feature type="domain" description="PhoU" evidence="8">
    <location>
        <begin position="19"/>
        <end position="104"/>
    </location>
</feature>
<sequence>MTRQHFLQDLDDTRSELIWMGSLALMALDDALTALVRSDIAAAQRVKQLEAEVDALNRTIYERCLALINLQAPVARDLRYITAILEAIVDLERVSDYADDIADVALALSGKPLPPFIDQFAAMGERTAEMLRTARESWVHLDRQTGLGVRAMDDAVDADYLRLFSNLSALLEQEPPPDSAVPLNLVLVCKFLERIADHAVNVAEQAAFAAP</sequence>
<evidence type="ECO:0000256" key="6">
    <source>
        <dbReference type="ARBA" id="ARBA00022592"/>
    </source>
</evidence>
<name>U5QJW8_GLOK1</name>
<keyword evidence="10" id="KW-1185">Reference proteome</keyword>
<proteinExistence type="inferred from homology"/>
<dbReference type="KEGG" id="glj:GKIL_2975"/>
<accession>U5QJW8</accession>
<keyword evidence="6 7" id="KW-0592">Phosphate transport</keyword>
<dbReference type="GO" id="GO:0006817">
    <property type="term" value="P:phosphate ion transport"/>
    <property type="evidence" value="ECO:0007669"/>
    <property type="project" value="UniProtKB-KW"/>
</dbReference>
<evidence type="ECO:0000256" key="2">
    <source>
        <dbReference type="ARBA" id="ARBA00008107"/>
    </source>
</evidence>
<dbReference type="InterPro" id="IPR038078">
    <property type="entry name" value="PhoU-like_sf"/>
</dbReference>
<evidence type="ECO:0000256" key="3">
    <source>
        <dbReference type="ARBA" id="ARBA00011738"/>
    </source>
</evidence>
<comment type="similarity">
    <text evidence="2 7">Belongs to the PhoU family.</text>
</comment>
<dbReference type="PANTHER" id="PTHR42930">
    <property type="entry name" value="PHOSPHATE-SPECIFIC TRANSPORT SYSTEM ACCESSORY PROTEIN PHOU"/>
    <property type="match status" value="1"/>
</dbReference>
<dbReference type="STRING" id="1183438.GKIL_2975"/>
<comment type="subunit">
    <text evidence="3 7">Homodimer.</text>
</comment>
<dbReference type="EMBL" id="CP003587">
    <property type="protein sequence ID" value="AGY59221.1"/>
    <property type="molecule type" value="Genomic_DNA"/>
</dbReference>
<feature type="domain" description="PhoU" evidence="8">
    <location>
        <begin position="122"/>
        <end position="205"/>
    </location>
</feature>
<dbReference type="NCBIfam" id="TIGR02135">
    <property type="entry name" value="phoU_full"/>
    <property type="match status" value="1"/>
</dbReference>
<comment type="function">
    <text evidence="7">Plays a role in the regulation of phosphate uptake.</text>
</comment>
<dbReference type="OrthoDB" id="9814256at2"/>
<dbReference type="GO" id="GO:0045936">
    <property type="term" value="P:negative regulation of phosphate metabolic process"/>
    <property type="evidence" value="ECO:0007669"/>
    <property type="project" value="InterPro"/>
</dbReference>
<evidence type="ECO:0000313" key="9">
    <source>
        <dbReference type="EMBL" id="AGY59221.1"/>
    </source>
</evidence>
<dbReference type="Gene3D" id="1.20.58.220">
    <property type="entry name" value="Phosphate transport system protein phou homolog 2, domain 2"/>
    <property type="match status" value="1"/>
</dbReference>
<dbReference type="PANTHER" id="PTHR42930:SF3">
    <property type="entry name" value="PHOSPHATE-SPECIFIC TRANSPORT SYSTEM ACCESSORY PROTEIN PHOU"/>
    <property type="match status" value="1"/>
</dbReference>
<reference evidence="9 10" key="1">
    <citation type="journal article" date="2013" name="PLoS ONE">
        <title>Cultivation and Complete Genome Sequencing of Gloeobacter kilaueensis sp. nov., from a Lava Cave in Kilauea Caldera, Hawai'i.</title>
        <authorList>
            <person name="Saw J.H."/>
            <person name="Schatz M."/>
            <person name="Brown M.V."/>
            <person name="Kunkel D.D."/>
            <person name="Foster J.S."/>
            <person name="Shick H."/>
            <person name="Christensen S."/>
            <person name="Hou S."/>
            <person name="Wan X."/>
            <person name="Donachie S.P."/>
        </authorList>
    </citation>
    <scope>NUCLEOTIDE SEQUENCE [LARGE SCALE GENOMIC DNA]</scope>
    <source>
        <strain evidence="10">JS</strain>
    </source>
</reference>
<dbReference type="Pfam" id="PF01895">
    <property type="entry name" value="PhoU"/>
    <property type="match status" value="2"/>
</dbReference>
<gene>
    <name evidence="9" type="primary">phoU</name>
    <name evidence="9" type="ORF">GKIL_2975</name>
</gene>
<comment type="subcellular location">
    <subcellularLocation>
        <location evidence="1 7">Cytoplasm</location>
    </subcellularLocation>
</comment>
<dbReference type="AlphaFoldDB" id="U5QJW8"/>
<keyword evidence="5 7" id="KW-0963">Cytoplasm</keyword>
<protein>
    <recommendedName>
        <fullName evidence="7">Phosphate-specific transport system accessory protein PhoU</fullName>
    </recommendedName>
</protein>
<evidence type="ECO:0000256" key="1">
    <source>
        <dbReference type="ARBA" id="ARBA00004496"/>
    </source>
</evidence>
<organism evidence="9 10">
    <name type="scientific">Gloeobacter kilaueensis (strain ATCC BAA-2537 / CCAP 1431/1 / ULC 316 / JS1)</name>
    <dbReference type="NCBI Taxonomy" id="1183438"/>
    <lineage>
        <taxon>Bacteria</taxon>
        <taxon>Bacillati</taxon>
        <taxon>Cyanobacteriota</taxon>
        <taxon>Cyanophyceae</taxon>
        <taxon>Gloeobacterales</taxon>
        <taxon>Gloeobacteraceae</taxon>
        <taxon>Gloeobacter</taxon>
    </lineage>
</organism>
<dbReference type="SUPFAM" id="SSF109755">
    <property type="entry name" value="PhoU-like"/>
    <property type="match status" value="1"/>
</dbReference>
<keyword evidence="4 7" id="KW-0813">Transport</keyword>